<organism evidence="2 3">
    <name type="scientific">Bodo saltans</name>
    <name type="common">Flagellated protozoan</name>
    <dbReference type="NCBI Taxonomy" id="75058"/>
    <lineage>
        <taxon>Eukaryota</taxon>
        <taxon>Discoba</taxon>
        <taxon>Euglenozoa</taxon>
        <taxon>Kinetoplastea</taxon>
        <taxon>Metakinetoplastina</taxon>
        <taxon>Eubodonida</taxon>
        <taxon>Bodonidae</taxon>
        <taxon>Bodo</taxon>
    </lineage>
</organism>
<reference evidence="3" key="1">
    <citation type="submission" date="2015-09" db="EMBL/GenBank/DDBJ databases">
        <authorList>
            <consortium name="Pathogen Informatics"/>
        </authorList>
    </citation>
    <scope>NUCLEOTIDE SEQUENCE [LARGE SCALE GENOMIC DNA]</scope>
    <source>
        <strain evidence="3">Lake Konstanz</strain>
    </source>
</reference>
<feature type="compositionally biased region" description="Low complexity" evidence="1">
    <location>
        <begin position="468"/>
        <end position="479"/>
    </location>
</feature>
<feature type="region of interest" description="Disordered" evidence="1">
    <location>
        <begin position="1"/>
        <end position="108"/>
    </location>
</feature>
<protein>
    <submittedName>
        <fullName evidence="2">Uncharacterized protein</fullName>
    </submittedName>
</protein>
<dbReference type="Proteomes" id="UP000051952">
    <property type="component" value="Unassembled WGS sequence"/>
</dbReference>
<feature type="region of interest" description="Disordered" evidence="1">
    <location>
        <begin position="368"/>
        <end position="559"/>
    </location>
</feature>
<evidence type="ECO:0000256" key="1">
    <source>
        <dbReference type="SAM" id="MobiDB-lite"/>
    </source>
</evidence>
<dbReference type="EMBL" id="CYKH01000363">
    <property type="protein sequence ID" value="CUF58980.1"/>
    <property type="molecule type" value="Genomic_DNA"/>
</dbReference>
<proteinExistence type="predicted"/>
<feature type="compositionally biased region" description="Low complexity" evidence="1">
    <location>
        <begin position="27"/>
        <end position="42"/>
    </location>
</feature>
<feature type="compositionally biased region" description="Polar residues" evidence="1">
    <location>
        <begin position="1"/>
        <end position="19"/>
    </location>
</feature>
<accession>A0A0S4ISH1</accession>
<feature type="compositionally biased region" description="Polar residues" evidence="1">
    <location>
        <begin position="373"/>
        <end position="398"/>
    </location>
</feature>
<name>A0A0S4ISH1_BODSA</name>
<evidence type="ECO:0000313" key="2">
    <source>
        <dbReference type="EMBL" id="CUF58980.1"/>
    </source>
</evidence>
<dbReference type="VEuPathDB" id="TriTrypDB:BSAL_63840"/>
<feature type="compositionally biased region" description="Polar residues" evidence="1">
    <location>
        <begin position="55"/>
        <end position="67"/>
    </location>
</feature>
<feature type="compositionally biased region" description="Low complexity" evidence="1">
    <location>
        <begin position="502"/>
        <end position="559"/>
    </location>
</feature>
<evidence type="ECO:0000313" key="3">
    <source>
        <dbReference type="Proteomes" id="UP000051952"/>
    </source>
</evidence>
<keyword evidence="3" id="KW-1185">Reference proteome</keyword>
<dbReference type="AlphaFoldDB" id="A0A0S4ISH1"/>
<sequence>MISGGTPSRFSSPSTNTTTKHADAAALSSSSTSTRFSLPRSSIMPKRLIPPSTRPLHSTSPERSQQQAPPPTTRPLHSSSPSRKLVPSPPRVTHQQLRHGGGTPTHSSAVVALSPREHVHHQHPYALELRRYHAGRIFEAKVFQNEDHNSDVVKRIAASHNDSGGAAVAFVLDFLIGGINYAHLEAACTSPQHTGLNPHRLEDIIGGELLGLLHRANLFSRDHRITFDVRLQAGAVNTLSLQVEDEVNATISNVRIIGGEWPSHVRVTAHAADADDMRRVHLHFDPVLRHWLAASPFQDSLLFIKSLLGPEVRARPTITDVRLDGRLLFQPDNGEMVRQPDAAAVAPPHVEKADAMTSPFVPAITFNGAGPSRSPSHRSATTIADNNNHIVTSRSVSRSIMADINTDEPSSTRREVTSAITHSDPRKAYLSDSDDEIRTPKVRRVAQQQHQQQQPHHSHQQEVHHFLSSQQTISSTVSVDLPQPSLSRPRLATTQQRKSIFSLASPPRSSLSPDLSRPLSPPVTARTSTHSSSARGSPARHISTPSPSRHGSPSRGRSAGSLLLRVSTSPMRSEDYYVVGGVQLSHVDVTIRVPVQVRSWRVCDICETKLRNLLLSRREMLEYYARDDLYELLSKASRDPTYGGSPRSAQALLNCARHVMVSLDVVSAADPIDANEQSDSLITIGSSHHHQQQQQDGSTAARDLSPSVTILFVCSILCENLVEKLLVSELWSSVERERLLLHATQGTLMFRRLLKEVVAMIATGDPVSGGTADGLVSLVTSVPASLKGCQLSIGGKIAWTGLSTAVGAAAAPVRVSQPPHEYHNGEYHSRNVASSPSFFF</sequence>
<gene>
    <name evidence="2" type="ORF">BSAL_63840</name>
</gene>